<dbReference type="AlphaFoldDB" id="A0A4Q5N045"/>
<dbReference type="CDD" id="cd01949">
    <property type="entry name" value="GGDEF"/>
    <property type="match status" value="1"/>
</dbReference>
<keyword evidence="2" id="KW-1133">Transmembrane helix</keyword>
<evidence type="ECO:0000313" key="4">
    <source>
        <dbReference type="EMBL" id="RYV51418.1"/>
    </source>
</evidence>
<dbReference type="PANTHER" id="PTHR45138:SF24">
    <property type="entry name" value="DIGUANYLATE CYCLASE DGCC-RELATED"/>
    <property type="match status" value="1"/>
</dbReference>
<accession>A0A4Q5N045</accession>
<keyword evidence="5" id="KW-1185">Reference proteome</keyword>
<evidence type="ECO:0000313" key="5">
    <source>
        <dbReference type="Proteomes" id="UP000293764"/>
    </source>
</evidence>
<dbReference type="InterPro" id="IPR050469">
    <property type="entry name" value="Diguanylate_Cyclase"/>
</dbReference>
<dbReference type="Proteomes" id="UP000293764">
    <property type="component" value="Unassembled WGS sequence"/>
</dbReference>
<dbReference type="Gene3D" id="3.30.70.270">
    <property type="match status" value="1"/>
</dbReference>
<evidence type="ECO:0000259" key="3">
    <source>
        <dbReference type="PROSITE" id="PS50887"/>
    </source>
</evidence>
<dbReference type="NCBIfam" id="TIGR00254">
    <property type="entry name" value="GGDEF"/>
    <property type="match status" value="1"/>
</dbReference>
<dbReference type="GO" id="GO:0043709">
    <property type="term" value="P:cell adhesion involved in single-species biofilm formation"/>
    <property type="evidence" value="ECO:0007669"/>
    <property type="project" value="TreeGrafter"/>
</dbReference>
<feature type="compositionally biased region" description="Basic and acidic residues" evidence="1">
    <location>
        <begin position="173"/>
        <end position="183"/>
    </location>
</feature>
<feature type="compositionally biased region" description="Basic and acidic residues" evidence="1">
    <location>
        <begin position="76"/>
        <end position="133"/>
    </location>
</feature>
<dbReference type="SMART" id="SM00267">
    <property type="entry name" value="GGDEF"/>
    <property type="match status" value="1"/>
</dbReference>
<feature type="domain" description="GGDEF" evidence="3">
    <location>
        <begin position="247"/>
        <end position="369"/>
    </location>
</feature>
<feature type="transmembrane region" description="Helical" evidence="2">
    <location>
        <begin position="12"/>
        <end position="29"/>
    </location>
</feature>
<organism evidence="4 5">
    <name type="scientific">Pengzhenrongella frigida</name>
    <dbReference type="NCBI Taxonomy" id="1259133"/>
    <lineage>
        <taxon>Bacteria</taxon>
        <taxon>Bacillati</taxon>
        <taxon>Actinomycetota</taxon>
        <taxon>Actinomycetes</taxon>
        <taxon>Micrococcales</taxon>
        <taxon>Pengzhenrongella</taxon>
    </lineage>
</organism>
<sequence>MIPWISAHRARFLAIVAVLLAGAVMGSLLDSFPARLVTFLLALGIATAIGGVGTSRGFTAPSTSADERDLAAEQRDLAARQRDQEAEHRDYAADHRDEAADHRDDGADLRDQDAAERDRDADQRERLRLRAVEASETAGLSPGSVPDLDQIQDTTAARTRALHDRSSGWTERTAAELDRDAALADRGASAGERSNAERDRDAAMADRGASAREREFASVDGLTGALLRGVGMIELEHEHVRARRTNQPLALAFIDVDHLKALNDSRGHPAGDRMLREVAETLRASLRPYDLVIRYGGDEFICVLSGMDLLAAAARLSIVNTTLANADEPGSVTIGLAELQPGEPVDQLVARADAALLKERQRRRTGGQS</sequence>
<feature type="compositionally biased region" description="Basic and acidic residues" evidence="1">
    <location>
        <begin position="194"/>
        <end position="210"/>
    </location>
</feature>
<evidence type="ECO:0000256" key="2">
    <source>
        <dbReference type="SAM" id="Phobius"/>
    </source>
</evidence>
<dbReference type="InterPro" id="IPR029787">
    <property type="entry name" value="Nucleotide_cyclase"/>
</dbReference>
<proteinExistence type="predicted"/>
<dbReference type="PROSITE" id="PS50887">
    <property type="entry name" value="GGDEF"/>
    <property type="match status" value="1"/>
</dbReference>
<dbReference type="GO" id="GO:1902201">
    <property type="term" value="P:negative regulation of bacterial-type flagellum-dependent cell motility"/>
    <property type="evidence" value="ECO:0007669"/>
    <property type="project" value="TreeGrafter"/>
</dbReference>
<dbReference type="RefSeq" id="WP_130102204.1">
    <property type="nucleotide sequence ID" value="NZ_SDWW01000016.1"/>
</dbReference>
<keyword evidence="2" id="KW-0472">Membrane</keyword>
<dbReference type="PANTHER" id="PTHR45138">
    <property type="entry name" value="REGULATORY COMPONENTS OF SENSORY TRANSDUCTION SYSTEM"/>
    <property type="match status" value="1"/>
</dbReference>
<protein>
    <submittedName>
        <fullName evidence="4">GGDEF domain-containing protein</fullName>
    </submittedName>
</protein>
<keyword evidence="2" id="KW-0812">Transmembrane</keyword>
<gene>
    <name evidence="4" type="ORF">EUA98_08270</name>
</gene>
<evidence type="ECO:0000256" key="1">
    <source>
        <dbReference type="SAM" id="MobiDB-lite"/>
    </source>
</evidence>
<reference evidence="4 5" key="1">
    <citation type="submission" date="2019-01" db="EMBL/GenBank/DDBJ databases">
        <title>Novel species of Cellulomonas.</title>
        <authorList>
            <person name="Liu Q."/>
            <person name="Xin Y.-H."/>
        </authorList>
    </citation>
    <scope>NUCLEOTIDE SEQUENCE [LARGE SCALE GENOMIC DNA]</scope>
    <source>
        <strain evidence="4 5">HLT2-17</strain>
    </source>
</reference>
<dbReference type="InterPro" id="IPR000160">
    <property type="entry name" value="GGDEF_dom"/>
</dbReference>
<dbReference type="Pfam" id="PF00990">
    <property type="entry name" value="GGDEF"/>
    <property type="match status" value="1"/>
</dbReference>
<dbReference type="EMBL" id="SDWW01000016">
    <property type="protein sequence ID" value="RYV51418.1"/>
    <property type="molecule type" value="Genomic_DNA"/>
</dbReference>
<name>A0A4Q5N045_9MICO</name>
<dbReference type="GO" id="GO:0005886">
    <property type="term" value="C:plasma membrane"/>
    <property type="evidence" value="ECO:0007669"/>
    <property type="project" value="TreeGrafter"/>
</dbReference>
<feature type="region of interest" description="Disordered" evidence="1">
    <location>
        <begin position="76"/>
        <end position="210"/>
    </location>
</feature>
<dbReference type="GO" id="GO:0052621">
    <property type="term" value="F:diguanylate cyclase activity"/>
    <property type="evidence" value="ECO:0007669"/>
    <property type="project" value="TreeGrafter"/>
</dbReference>
<dbReference type="OrthoDB" id="23692at2"/>
<dbReference type="InterPro" id="IPR043128">
    <property type="entry name" value="Rev_trsase/Diguanyl_cyclase"/>
</dbReference>
<comment type="caution">
    <text evidence="4">The sequence shown here is derived from an EMBL/GenBank/DDBJ whole genome shotgun (WGS) entry which is preliminary data.</text>
</comment>
<dbReference type="SUPFAM" id="SSF55073">
    <property type="entry name" value="Nucleotide cyclase"/>
    <property type="match status" value="1"/>
</dbReference>